<proteinExistence type="predicted"/>
<accession>A0A4Y2M9H3</accession>
<dbReference type="AlphaFoldDB" id="A0A4Y2M9H3"/>
<protein>
    <submittedName>
        <fullName evidence="1">Uncharacterized protein</fullName>
    </submittedName>
</protein>
<name>A0A4Y2M9H3_ARAVE</name>
<keyword evidence="2" id="KW-1185">Reference proteome</keyword>
<evidence type="ECO:0000313" key="2">
    <source>
        <dbReference type="Proteomes" id="UP000499080"/>
    </source>
</evidence>
<dbReference type="Proteomes" id="UP000499080">
    <property type="component" value="Unassembled WGS sequence"/>
</dbReference>
<comment type="caution">
    <text evidence="1">The sequence shown here is derived from an EMBL/GenBank/DDBJ whole genome shotgun (WGS) entry which is preliminary data.</text>
</comment>
<organism evidence="1 2">
    <name type="scientific">Araneus ventricosus</name>
    <name type="common">Orbweaver spider</name>
    <name type="synonym">Epeira ventricosa</name>
    <dbReference type="NCBI Taxonomy" id="182803"/>
    <lineage>
        <taxon>Eukaryota</taxon>
        <taxon>Metazoa</taxon>
        <taxon>Ecdysozoa</taxon>
        <taxon>Arthropoda</taxon>
        <taxon>Chelicerata</taxon>
        <taxon>Arachnida</taxon>
        <taxon>Araneae</taxon>
        <taxon>Araneomorphae</taxon>
        <taxon>Entelegynae</taxon>
        <taxon>Araneoidea</taxon>
        <taxon>Araneidae</taxon>
        <taxon>Araneus</taxon>
    </lineage>
</organism>
<sequence length="128" mass="14720">MEKKLTVFYKSRINLAVLQFKPVDCSAVDDGCTPVVIKLRNYPTVGIEHWGHGSLVVGRPVVQWSERKAELHPLRRDKKRGVGVGTRRAVKNRFRKSRTWFQTPESRKSCVISSDFKSRLNSDLDNDH</sequence>
<reference evidence="1 2" key="1">
    <citation type="journal article" date="2019" name="Sci. Rep.">
        <title>Orb-weaving spider Araneus ventricosus genome elucidates the spidroin gene catalogue.</title>
        <authorList>
            <person name="Kono N."/>
            <person name="Nakamura H."/>
            <person name="Ohtoshi R."/>
            <person name="Moran D.A.P."/>
            <person name="Shinohara A."/>
            <person name="Yoshida Y."/>
            <person name="Fujiwara M."/>
            <person name="Mori M."/>
            <person name="Tomita M."/>
            <person name="Arakawa K."/>
        </authorList>
    </citation>
    <scope>NUCLEOTIDE SEQUENCE [LARGE SCALE GENOMIC DNA]</scope>
</reference>
<evidence type="ECO:0000313" key="1">
    <source>
        <dbReference type="EMBL" id="GBN23741.1"/>
    </source>
</evidence>
<gene>
    <name evidence="1" type="ORF">AVEN_125633_1</name>
</gene>
<dbReference type="EMBL" id="BGPR01007034">
    <property type="protein sequence ID" value="GBN23741.1"/>
    <property type="molecule type" value="Genomic_DNA"/>
</dbReference>